<dbReference type="GO" id="GO:0005811">
    <property type="term" value="C:lipid droplet"/>
    <property type="evidence" value="ECO:0007669"/>
    <property type="project" value="InterPro"/>
</dbReference>
<accession>A0A811N139</accession>
<keyword evidence="1" id="KW-0472">Membrane</keyword>
<comment type="caution">
    <text evidence="2">The sequence shown here is derived from an EMBL/GenBank/DDBJ whole genome shotgun (WGS) entry which is preliminary data.</text>
</comment>
<sequence>MWRLKIGERPSNPLLRSPNGFLAREVWEFDPAAGTPEERAEVERLRQEYARNRFTQRECGDLLMRMQESTQYMHASSSLFALDLDCLFAIITFFVRIISFITCVLFFT</sequence>
<evidence type="ECO:0000256" key="1">
    <source>
        <dbReference type="SAM" id="Phobius"/>
    </source>
</evidence>
<dbReference type="PANTHER" id="PTHR11764">
    <property type="entry name" value="TERPENE CYCLASE/MUTASE FAMILY MEMBER"/>
    <property type="match status" value="1"/>
</dbReference>
<reference evidence="2" key="1">
    <citation type="submission" date="2020-10" db="EMBL/GenBank/DDBJ databases">
        <authorList>
            <person name="Han B."/>
            <person name="Lu T."/>
            <person name="Zhao Q."/>
            <person name="Huang X."/>
            <person name="Zhao Y."/>
        </authorList>
    </citation>
    <scope>NUCLEOTIDE SEQUENCE</scope>
</reference>
<dbReference type="PANTHER" id="PTHR11764:SF38">
    <property type="entry name" value="TERPENE CYCLASE_MUTASE FAMILY MEMBER"/>
    <property type="match status" value="1"/>
</dbReference>
<organism evidence="2 3">
    <name type="scientific">Miscanthus lutarioriparius</name>
    <dbReference type="NCBI Taxonomy" id="422564"/>
    <lineage>
        <taxon>Eukaryota</taxon>
        <taxon>Viridiplantae</taxon>
        <taxon>Streptophyta</taxon>
        <taxon>Embryophyta</taxon>
        <taxon>Tracheophyta</taxon>
        <taxon>Spermatophyta</taxon>
        <taxon>Magnoliopsida</taxon>
        <taxon>Liliopsida</taxon>
        <taxon>Poales</taxon>
        <taxon>Poaceae</taxon>
        <taxon>PACMAD clade</taxon>
        <taxon>Panicoideae</taxon>
        <taxon>Andropogonodae</taxon>
        <taxon>Andropogoneae</taxon>
        <taxon>Saccharinae</taxon>
        <taxon>Miscanthus</taxon>
    </lineage>
</organism>
<name>A0A811N139_9POAL</name>
<dbReference type="InterPro" id="IPR008930">
    <property type="entry name" value="Terpenoid_cyclase/PrenylTrfase"/>
</dbReference>
<dbReference type="OrthoDB" id="685449at2759"/>
<dbReference type="GO" id="GO:0016866">
    <property type="term" value="F:intramolecular transferase activity"/>
    <property type="evidence" value="ECO:0007669"/>
    <property type="project" value="InterPro"/>
</dbReference>
<keyword evidence="1" id="KW-0812">Transmembrane</keyword>
<keyword evidence="1" id="KW-1133">Transmembrane helix</keyword>
<keyword evidence="3" id="KW-1185">Reference proteome</keyword>
<dbReference type="Proteomes" id="UP000604825">
    <property type="component" value="Unassembled WGS sequence"/>
</dbReference>
<dbReference type="AlphaFoldDB" id="A0A811N139"/>
<proteinExistence type="predicted"/>
<dbReference type="InterPro" id="IPR018333">
    <property type="entry name" value="Squalene_cyclase"/>
</dbReference>
<evidence type="ECO:0000313" key="2">
    <source>
        <dbReference type="EMBL" id="CAD6213499.1"/>
    </source>
</evidence>
<dbReference type="GO" id="GO:0016104">
    <property type="term" value="P:triterpenoid biosynthetic process"/>
    <property type="evidence" value="ECO:0007669"/>
    <property type="project" value="InterPro"/>
</dbReference>
<protein>
    <submittedName>
        <fullName evidence="2">Uncharacterized protein</fullName>
    </submittedName>
</protein>
<dbReference type="EMBL" id="CAJGYO010000002">
    <property type="protein sequence ID" value="CAD6213499.1"/>
    <property type="molecule type" value="Genomic_DNA"/>
</dbReference>
<evidence type="ECO:0000313" key="3">
    <source>
        <dbReference type="Proteomes" id="UP000604825"/>
    </source>
</evidence>
<gene>
    <name evidence="2" type="ORF">NCGR_LOCUS9030</name>
</gene>
<feature type="transmembrane region" description="Helical" evidence="1">
    <location>
        <begin position="86"/>
        <end position="107"/>
    </location>
</feature>
<dbReference type="SUPFAM" id="SSF48239">
    <property type="entry name" value="Terpenoid cyclases/Protein prenyltransferases"/>
    <property type="match status" value="1"/>
</dbReference>